<sequence>RVLESGAVVPGGGAVETALDVYLESFATTLQSREQLAFAEFAASLLAIPKQLAVNAAKDSIDLVARMRAYHHKAQSGSQNKSFSRFRWYGLDLENGTLRNNLEAGVLEPAMSKIKMLKGATEAAISILRIDDMIKLAPEQNEQKDPHGH</sequence>
<dbReference type="EMBL" id="JAMZIH010007063">
    <property type="protein sequence ID" value="KAJ1673346.1"/>
    <property type="molecule type" value="Genomic_DNA"/>
</dbReference>
<proteinExistence type="predicted"/>
<gene>
    <name evidence="1" type="primary">cct1_2</name>
    <name evidence="1" type="ORF">EV182_005418</name>
</gene>
<dbReference type="Proteomes" id="UP001145114">
    <property type="component" value="Unassembled WGS sequence"/>
</dbReference>
<accession>A0ACC1HDD8</accession>
<evidence type="ECO:0000313" key="1">
    <source>
        <dbReference type="EMBL" id="KAJ1673346.1"/>
    </source>
</evidence>
<keyword evidence="2" id="KW-1185">Reference proteome</keyword>
<protein>
    <submittedName>
        <fullName evidence="1">Chaperonin-containing T-complex alpha subunit Cct1</fullName>
    </submittedName>
</protein>
<feature type="non-terminal residue" evidence="1">
    <location>
        <position position="1"/>
    </location>
</feature>
<organism evidence="1 2">
    <name type="scientific">Spiromyces aspiralis</name>
    <dbReference type="NCBI Taxonomy" id="68401"/>
    <lineage>
        <taxon>Eukaryota</taxon>
        <taxon>Fungi</taxon>
        <taxon>Fungi incertae sedis</taxon>
        <taxon>Zoopagomycota</taxon>
        <taxon>Kickxellomycotina</taxon>
        <taxon>Kickxellomycetes</taxon>
        <taxon>Kickxellales</taxon>
        <taxon>Kickxellaceae</taxon>
        <taxon>Spiromyces</taxon>
    </lineage>
</organism>
<comment type="caution">
    <text evidence="1">The sequence shown here is derived from an EMBL/GenBank/DDBJ whole genome shotgun (WGS) entry which is preliminary data.</text>
</comment>
<name>A0ACC1HDD8_9FUNG</name>
<reference evidence="1" key="1">
    <citation type="submission" date="2022-06" db="EMBL/GenBank/DDBJ databases">
        <title>Phylogenomic reconstructions and comparative analyses of Kickxellomycotina fungi.</title>
        <authorList>
            <person name="Reynolds N.K."/>
            <person name="Stajich J.E."/>
            <person name="Barry K."/>
            <person name="Grigoriev I.V."/>
            <person name="Crous P."/>
            <person name="Smith M.E."/>
        </authorList>
    </citation>
    <scope>NUCLEOTIDE SEQUENCE</scope>
    <source>
        <strain evidence="1">RSA 2271</strain>
    </source>
</reference>
<evidence type="ECO:0000313" key="2">
    <source>
        <dbReference type="Proteomes" id="UP001145114"/>
    </source>
</evidence>